<feature type="compositionally biased region" description="Low complexity" evidence="1">
    <location>
        <begin position="55"/>
        <end position="68"/>
    </location>
</feature>
<feature type="region of interest" description="Disordered" evidence="1">
    <location>
        <begin position="32"/>
        <end position="76"/>
    </location>
</feature>
<reference evidence="4" key="1">
    <citation type="submission" date="2022-12" db="EMBL/GenBank/DDBJ databases">
        <authorList>
            <person name="Mo P."/>
        </authorList>
    </citation>
    <scope>NUCLEOTIDE SEQUENCE [LARGE SCALE GENOMIC DNA]</scope>
    <source>
        <strain evidence="4">HUAS 3-15</strain>
    </source>
</reference>
<dbReference type="Proteomes" id="UP001212821">
    <property type="component" value="Chromosome"/>
</dbReference>
<dbReference type="PROSITE" id="PS51257">
    <property type="entry name" value="PROKAR_LIPOPROTEIN"/>
    <property type="match status" value="1"/>
</dbReference>
<evidence type="ECO:0000313" key="4">
    <source>
        <dbReference type="Proteomes" id="UP001212821"/>
    </source>
</evidence>
<feature type="chain" id="PRO_5046094234" description="DUF4352 domain-containing protein" evidence="2">
    <location>
        <begin position="23"/>
        <end position="271"/>
    </location>
</feature>
<sequence length="271" mass="25172">MRSYTTKLTVAALAAATAFSLAACGPDNSDPAGTGGATGAAPAQTGAATGGAAGGSTAAPSGAATDGAASGGAATGGAATGGAATGGAATGGAATGGAATGGAGTAGAAGGGAGGGGKIPQAPTAVKVGQSATVDFADKTSNVAAKLQITVTGIEVGSLQDLTAAKVPTAGLEGRTPVYVSYTIKNLGESSLSFTAPNSKFVIFDSTGKTGLPTMSAATPMPKCTAAKFQGVTKGSETKGCDIFTIAGGTPAAVGYTDLTDLLKLQASWAK</sequence>
<organism evidence="3 4">
    <name type="scientific">Kitasatospora cathayae</name>
    <dbReference type="NCBI Taxonomy" id="3004092"/>
    <lineage>
        <taxon>Bacteria</taxon>
        <taxon>Bacillati</taxon>
        <taxon>Actinomycetota</taxon>
        <taxon>Actinomycetes</taxon>
        <taxon>Kitasatosporales</taxon>
        <taxon>Streptomycetaceae</taxon>
        <taxon>Kitasatospora</taxon>
    </lineage>
</organism>
<keyword evidence="2" id="KW-0732">Signal</keyword>
<name>A0ABY7Q851_9ACTN</name>
<feature type="signal peptide" evidence="2">
    <location>
        <begin position="1"/>
        <end position="22"/>
    </location>
</feature>
<evidence type="ECO:0000256" key="1">
    <source>
        <dbReference type="SAM" id="MobiDB-lite"/>
    </source>
</evidence>
<proteinExistence type="predicted"/>
<evidence type="ECO:0000313" key="3">
    <source>
        <dbReference type="EMBL" id="WBP88892.1"/>
    </source>
</evidence>
<keyword evidence="4" id="KW-1185">Reference proteome</keyword>
<evidence type="ECO:0000256" key="2">
    <source>
        <dbReference type="SAM" id="SignalP"/>
    </source>
</evidence>
<accession>A0ABY7Q851</accession>
<gene>
    <name evidence="3" type="ORF">O1G21_25690</name>
</gene>
<dbReference type="RefSeq" id="WP_270146988.1">
    <property type="nucleotide sequence ID" value="NZ_CP115450.1"/>
</dbReference>
<evidence type="ECO:0008006" key="5">
    <source>
        <dbReference type="Google" id="ProtNLM"/>
    </source>
</evidence>
<dbReference type="EMBL" id="CP115450">
    <property type="protein sequence ID" value="WBP88892.1"/>
    <property type="molecule type" value="Genomic_DNA"/>
</dbReference>
<protein>
    <recommendedName>
        <fullName evidence="5">DUF4352 domain-containing protein</fullName>
    </recommendedName>
</protein>